<dbReference type="InterPro" id="IPR050110">
    <property type="entry name" value="Glyoxalase_II_hydrolase"/>
</dbReference>
<dbReference type="PANTHER" id="PTHR43705">
    <property type="entry name" value="HYDROXYACYLGLUTATHIONE HYDROLASE"/>
    <property type="match status" value="1"/>
</dbReference>
<evidence type="ECO:0000313" key="9">
    <source>
        <dbReference type="EMBL" id="UUX48155.1"/>
    </source>
</evidence>
<proteinExistence type="inferred from homology"/>
<evidence type="ECO:0000256" key="5">
    <source>
        <dbReference type="ARBA" id="ARBA00022801"/>
    </source>
</evidence>
<keyword evidence="5 7" id="KW-0378">Hydrolase</keyword>
<feature type="binding site" evidence="7">
    <location>
        <position position="115"/>
    </location>
    <ligand>
        <name>Zn(2+)</name>
        <dbReference type="ChEBI" id="CHEBI:29105"/>
        <label>1</label>
    </ligand>
</feature>
<dbReference type="GO" id="GO:0019243">
    <property type="term" value="P:methylglyoxal catabolic process to D-lactate via S-lactoyl-glutathione"/>
    <property type="evidence" value="ECO:0007669"/>
    <property type="project" value="UniProtKB-UniRule"/>
</dbReference>
<dbReference type="NCBIfam" id="TIGR03413">
    <property type="entry name" value="GSH_gloB"/>
    <property type="match status" value="1"/>
</dbReference>
<feature type="domain" description="Metallo-beta-lactamase" evidence="8">
    <location>
        <begin position="14"/>
        <end position="172"/>
    </location>
</feature>
<evidence type="ECO:0000256" key="2">
    <source>
        <dbReference type="ARBA" id="ARBA00004963"/>
    </source>
</evidence>
<sequence length="256" mass="27485">MSKLDVVLVPARSDNYVYLLHDADSGSTAVVDPGAAAPVIEALEARGWKADLIINTHHHGDHTEGNEAVRAKYGCKLAGPKSETARIAGMDITLAEGDSFDFAGHKAEIFETPGHTSGHIAFFFPDSDILLSGDTLFVLGCGRVFEGTMEQMWSSLKKLRALPPATRIYCGHEYTQSNARFALSVDGENAKLQAQASEIDRLRADGQPTVPSTIGDELDTNPFLRADSPALAAAVGMEGADPVAVFAEVRKRKDNF</sequence>
<dbReference type="InterPro" id="IPR032282">
    <property type="entry name" value="HAGH_C"/>
</dbReference>
<feature type="binding site" evidence="7">
    <location>
        <position position="134"/>
    </location>
    <ligand>
        <name>Zn(2+)</name>
        <dbReference type="ChEBI" id="CHEBI:29105"/>
        <label>1</label>
    </ligand>
</feature>
<accession>A0A9J7AKG1</accession>
<dbReference type="GO" id="GO:0004416">
    <property type="term" value="F:hydroxyacylglutathione hydrolase activity"/>
    <property type="evidence" value="ECO:0007669"/>
    <property type="project" value="UniProtKB-UniRule"/>
</dbReference>
<dbReference type="InterPro" id="IPR001279">
    <property type="entry name" value="Metallo-B-lactamas"/>
</dbReference>
<comment type="similarity">
    <text evidence="3 7">Belongs to the metallo-beta-lactamase superfamily. Glyoxalase II family.</text>
</comment>
<dbReference type="Pfam" id="PF16123">
    <property type="entry name" value="HAGH_C"/>
    <property type="match status" value="1"/>
</dbReference>
<feature type="binding site" evidence="7">
    <location>
        <position position="59"/>
    </location>
    <ligand>
        <name>Zn(2+)</name>
        <dbReference type="ChEBI" id="CHEBI:29105"/>
        <label>1</label>
    </ligand>
</feature>
<comment type="subunit">
    <text evidence="7">Monomer.</text>
</comment>
<dbReference type="Pfam" id="PF00753">
    <property type="entry name" value="Lactamase_B"/>
    <property type="match status" value="1"/>
</dbReference>
<dbReference type="RefSeq" id="WP_257766663.1">
    <property type="nucleotide sequence ID" value="NZ_CP102480.1"/>
</dbReference>
<reference evidence="9" key="1">
    <citation type="submission" date="2022-08" db="EMBL/GenBank/DDBJ databases">
        <title>Nisaea acidiphila sp. nov., isolated from a marine algal debris and emended description of the genus Nisaea Urios et al. 2008.</title>
        <authorList>
            <person name="Kwon K."/>
        </authorList>
    </citation>
    <scope>NUCLEOTIDE SEQUENCE</scope>
    <source>
        <strain evidence="9">MEBiC11861</strain>
    </source>
</reference>
<dbReference type="KEGG" id="naci:NUH88_12085"/>
<evidence type="ECO:0000256" key="4">
    <source>
        <dbReference type="ARBA" id="ARBA00022723"/>
    </source>
</evidence>
<evidence type="ECO:0000256" key="7">
    <source>
        <dbReference type="HAMAP-Rule" id="MF_01374"/>
    </source>
</evidence>
<evidence type="ECO:0000259" key="8">
    <source>
        <dbReference type="SMART" id="SM00849"/>
    </source>
</evidence>
<dbReference type="PIRSF" id="PIRSF005457">
    <property type="entry name" value="Glx"/>
    <property type="match status" value="1"/>
</dbReference>
<feature type="binding site" evidence="7">
    <location>
        <position position="57"/>
    </location>
    <ligand>
        <name>Zn(2+)</name>
        <dbReference type="ChEBI" id="CHEBI:29105"/>
        <label>1</label>
    </ligand>
</feature>
<keyword evidence="4 7" id="KW-0479">Metal-binding</keyword>
<dbReference type="CDD" id="cd07723">
    <property type="entry name" value="hydroxyacylglutathione_hydrolase_MBL-fold"/>
    <property type="match status" value="1"/>
</dbReference>
<comment type="catalytic activity">
    <reaction evidence="1 7">
        <text>an S-(2-hydroxyacyl)glutathione + H2O = a 2-hydroxy carboxylate + glutathione + H(+)</text>
        <dbReference type="Rhea" id="RHEA:21864"/>
        <dbReference type="ChEBI" id="CHEBI:15377"/>
        <dbReference type="ChEBI" id="CHEBI:15378"/>
        <dbReference type="ChEBI" id="CHEBI:57925"/>
        <dbReference type="ChEBI" id="CHEBI:58896"/>
        <dbReference type="ChEBI" id="CHEBI:71261"/>
        <dbReference type="EC" id="3.1.2.6"/>
    </reaction>
</comment>
<dbReference type="EC" id="3.1.2.6" evidence="7"/>
<evidence type="ECO:0000256" key="1">
    <source>
        <dbReference type="ARBA" id="ARBA00001623"/>
    </source>
</evidence>
<dbReference type="GO" id="GO:0046872">
    <property type="term" value="F:metal ion binding"/>
    <property type="evidence" value="ECO:0007669"/>
    <property type="project" value="UniProtKB-KW"/>
</dbReference>
<keyword evidence="6 7" id="KW-0862">Zinc</keyword>
<dbReference type="InterPro" id="IPR017782">
    <property type="entry name" value="Hydroxyacylglutathione_Hdrlase"/>
</dbReference>
<dbReference type="Gene3D" id="3.60.15.10">
    <property type="entry name" value="Ribonuclease Z/Hydroxyacylglutathione hydrolase-like"/>
    <property type="match status" value="1"/>
</dbReference>
<dbReference type="SUPFAM" id="SSF56281">
    <property type="entry name" value="Metallo-hydrolase/oxidoreductase"/>
    <property type="match status" value="1"/>
</dbReference>
<evidence type="ECO:0000256" key="6">
    <source>
        <dbReference type="ARBA" id="ARBA00022833"/>
    </source>
</evidence>
<gene>
    <name evidence="7 9" type="primary">gloB</name>
    <name evidence="9" type="ORF">NUH88_12085</name>
</gene>
<evidence type="ECO:0000256" key="3">
    <source>
        <dbReference type="ARBA" id="ARBA00006759"/>
    </source>
</evidence>
<dbReference type="EMBL" id="CP102480">
    <property type="protein sequence ID" value="UUX48155.1"/>
    <property type="molecule type" value="Genomic_DNA"/>
</dbReference>
<organism evidence="9 10">
    <name type="scientific">Nisaea acidiphila</name>
    <dbReference type="NCBI Taxonomy" id="1862145"/>
    <lineage>
        <taxon>Bacteria</taxon>
        <taxon>Pseudomonadati</taxon>
        <taxon>Pseudomonadota</taxon>
        <taxon>Alphaproteobacteria</taxon>
        <taxon>Rhodospirillales</taxon>
        <taxon>Thalassobaculaceae</taxon>
        <taxon>Nisaea</taxon>
    </lineage>
</organism>
<comment type="function">
    <text evidence="7">Thiolesterase that catalyzes the hydrolysis of S-D-lactoyl-glutathione to form glutathione and D-lactic acid.</text>
</comment>
<feature type="binding site" evidence="7">
    <location>
        <position position="62"/>
    </location>
    <ligand>
        <name>Zn(2+)</name>
        <dbReference type="ChEBI" id="CHEBI:29105"/>
        <label>2</label>
    </ligand>
</feature>
<dbReference type="InterPro" id="IPR036866">
    <property type="entry name" value="RibonucZ/Hydroxyglut_hydro"/>
</dbReference>
<dbReference type="Proteomes" id="UP001060336">
    <property type="component" value="Chromosome"/>
</dbReference>
<feature type="binding site" evidence="7">
    <location>
        <position position="61"/>
    </location>
    <ligand>
        <name>Zn(2+)</name>
        <dbReference type="ChEBI" id="CHEBI:29105"/>
        <label>2</label>
    </ligand>
</feature>
<dbReference type="AlphaFoldDB" id="A0A9J7AKG1"/>
<dbReference type="SMART" id="SM00849">
    <property type="entry name" value="Lactamase_B"/>
    <property type="match status" value="1"/>
</dbReference>
<comment type="pathway">
    <text evidence="2 7">Secondary metabolite metabolism; methylglyoxal degradation; (R)-lactate from methylglyoxal: step 2/2.</text>
</comment>
<dbReference type="HAMAP" id="MF_01374">
    <property type="entry name" value="Glyoxalase_2"/>
    <property type="match status" value="1"/>
</dbReference>
<feature type="binding site" evidence="7">
    <location>
        <position position="134"/>
    </location>
    <ligand>
        <name>Zn(2+)</name>
        <dbReference type="ChEBI" id="CHEBI:29105"/>
        <label>2</label>
    </ligand>
</feature>
<evidence type="ECO:0000313" key="10">
    <source>
        <dbReference type="Proteomes" id="UP001060336"/>
    </source>
</evidence>
<keyword evidence="10" id="KW-1185">Reference proteome</keyword>
<comment type="cofactor">
    <cofactor evidence="7">
        <name>Zn(2+)</name>
        <dbReference type="ChEBI" id="CHEBI:29105"/>
    </cofactor>
    <text evidence="7">Binds 2 Zn(2+) ions per subunit.</text>
</comment>
<name>A0A9J7AKG1_9PROT</name>
<protein>
    <recommendedName>
        <fullName evidence="7">Hydroxyacylglutathione hydrolase</fullName>
        <ecNumber evidence="7">3.1.2.6</ecNumber>
    </recommendedName>
    <alternativeName>
        <fullName evidence="7">Glyoxalase II</fullName>
        <shortName evidence="7">Glx II</shortName>
    </alternativeName>
</protein>
<feature type="binding site" evidence="7">
    <location>
        <position position="172"/>
    </location>
    <ligand>
        <name>Zn(2+)</name>
        <dbReference type="ChEBI" id="CHEBI:29105"/>
        <label>2</label>
    </ligand>
</feature>
<dbReference type="PANTHER" id="PTHR43705:SF1">
    <property type="entry name" value="HYDROXYACYLGLUTATHIONE HYDROLASE GLOB"/>
    <property type="match status" value="1"/>
</dbReference>
<dbReference type="InterPro" id="IPR035680">
    <property type="entry name" value="Clx_II_MBL"/>
</dbReference>